<proteinExistence type="predicted"/>
<evidence type="ECO:0000256" key="1">
    <source>
        <dbReference type="ARBA" id="ARBA00022723"/>
    </source>
</evidence>
<feature type="region of interest" description="Disordered" evidence="10">
    <location>
        <begin position="434"/>
        <end position="464"/>
    </location>
</feature>
<dbReference type="EMBL" id="AZGZ01000022">
    <property type="protein sequence ID" value="KZZ89021.1"/>
    <property type="molecule type" value="Genomic_DNA"/>
</dbReference>
<feature type="domain" description="C2H2-type" evidence="11">
    <location>
        <begin position="128"/>
        <end position="157"/>
    </location>
</feature>
<comment type="caution">
    <text evidence="12">The sequence shown here is derived from an EMBL/GenBank/DDBJ whole genome shotgun (WGS) entry which is preliminary data.</text>
</comment>
<dbReference type="InterPro" id="IPR013087">
    <property type="entry name" value="Znf_C2H2_type"/>
</dbReference>
<dbReference type="FunFam" id="3.30.160.60:FF:000125">
    <property type="entry name" value="Putative zinc finger protein 143"/>
    <property type="match status" value="1"/>
</dbReference>
<keyword evidence="5" id="KW-0805">Transcription regulation</keyword>
<accession>A0A167WLX1</accession>
<gene>
    <name evidence="12" type="ORF">AAP_04506</name>
</gene>
<feature type="compositionally biased region" description="Acidic residues" evidence="10">
    <location>
        <begin position="444"/>
        <end position="458"/>
    </location>
</feature>
<evidence type="ECO:0000256" key="4">
    <source>
        <dbReference type="ARBA" id="ARBA00022833"/>
    </source>
</evidence>
<keyword evidence="7" id="KW-0804">Transcription</keyword>
<evidence type="ECO:0000256" key="3">
    <source>
        <dbReference type="ARBA" id="ARBA00022771"/>
    </source>
</evidence>
<keyword evidence="4" id="KW-0862">Zinc</keyword>
<feature type="domain" description="C2H2-type" evidence="11">
    <location>
        <begin position="186"/>
        <end position="215"/>
    </location>
</feature>
<feature type="domain" description="C2H2-type" evidence="11">
    <location>
        <begin position="100"/>
        <end position="127"/>
    </location>
</feature>
<feature type="compositionally biased region" description="Polar residues" evidence="10">
    <location>
        <begin position="342"/>
        <end position="370"/>
    </location>
</feature>
<dbReference type="PROSITE" id="PS00028">
    <property type="entry name" value="ZINC_FINGER_C2H2_1"/>
    <property type="match status" value="4"/>
</dbReference>
<dbReference type="PANTHER" id="PTHR31313:SF86">
    <property type="entry name" value="ZN(2)-C6 FUNGAL-TYPE DOMAIN-CONTAINING PROTEIN"/>
    <property type="match status" value="1"/>
</dbReference>
<dbReference type="Pfam" id="PF00096">
    <property type="entry name" value="zf-C2H2"/>
    <property type="match status" value="4"/>
</dbReference>
<dbReference type="PROSITE" id="PS50157">
    <property type="entry name" value="ZINC_FINGER_C2H2_2"/>
    <property type="match status" value="4"/>
</dbReference>
<dbReference type="AlphaFoldDB" id="A0A167WLX1"/>
<evidence type="ECO:0000256" key="9">
    <source>
        <dbReference type="PROSITE-ProRule" id="PRU00042"/>
    </source>
</evidence>
<evidence type="ECO:0000259" key="11">
    <source>
        <dbReference type="PROSITE" id="PS50157"/>
    </source>
</evidence>
<keyword evidence="2" id="KW-0677">Repeat</keyword>
<keyword evidence="3 9" id="KW-0863">Zinc-finger</keyword>
<feature type="region of interest" description="Disordered" evidence="10">
    <location>
        <begin position="77"/>
        <end position="99"/>
    </location>
</feature>
<dbReference type="GO" id="GO:0000978">
    <property type="term" value="F:RNA polymerase II cis-regulatory region sequence-specific DNA binding"/>
    <property type="evidence" value="ECO:0007669"/>
    <property type="project" value="UniProtKB-ARBA"/>
</dbReference>
<sequence>MDFTTILNQKGTPAGLSDVHLSHFGHSAHHIRLPHSPDLHSDHGAPHGVPASMMFRPTSQPVQALQPFYAAPTHFQAPPHEGPTEMKASRPAGQATAKTHLCSTCGKGFARRSDLSRHERIHTDDRPHVCDWPGCGKRFIQRSALTVHTRVHTGEKPHVCVRCGKPFSDSSSLARHRRIHSGKRPFTCPYANCQRTFTRRATLTRHKNSHSGALDSMVDTTLSGDALGNVSDSNYTESSCATSVSPGMRGSLSPANELPPLHCQRSMNDFYMGGSSLPTHMRSDFHPGAHDAHSIATPEASPHGATMASHHRPFATTSYPTMYGPPQPLEPPTNQDPHRGSVSGSPHVTSMGWTSPATQSMDSPHSTPMTDYTYPEPPSSLPLPHSSYHTPMMQHMYYAAPAPMRRPYSTEPDHYDMKARLEWHKDCCGVQTSTGATVTRAESENDDEDPGSENEAEDDGNKMRPSTAVVNALKSEKQAAEKLLLRLKTASPEEREKILQSIPVVDGSAQLDYAAVKAESPDDGAVSTTPTTTTAHSELREKSKSRSLDDELEDSSDEDHNVSAFLSVGEGGRVDSFGPSSLLQRPTKPLTPSEYPIADNVRNQLVANAILQRQREHELHSWDNIDGVPVELALHLLDLHWNRQHHSIFACSSKYSKRIDVREDPNDPQTAGKRFFDRCDQLLRDESLLHFSSIPTVVGLLLLGSTYNAVGDVSKGWLYTGYALRMVFDLGLHLDCRETIANAEDLEIRRRVFWGAFICDKLQSLYLGRPMAIHLRDAHVSRNLMDTIEEKELYTPYVDPQFPGDIPYQAVPVPVHSVSTFQRLCLLSRIMTKIINRFYVVGATAANARASLESIDEALSSWREHLPRELVFEPWNDQIGVQPHRPAPNIMILNAVYNSLVILLHRPFISDGHLRSAIAPASSWKRCSEAASNITNIATAYRASYTLRGSAYLLGYCVYVACTIHVRNAAATERQQRGDHGTLLAASLSCLDDMSLPNSGVSKPAGIIRNLMVQNGLELSSETPGETQTPSSLDLDAIMRMFPARPQPPETPVAGPQNFNEPFPIQTQPPFMPGDLLYGFMEDPTQFSGFEGANMF</sequence>
<evidence type="ECO:0000256" key="10">
    <source>
        <dbReference type="SAM" id="MobiDB-lite"/>
    </source>
</evidence>
<feature type="region of interest" description="Disordered" evidence="10">
    <location>
        <begin position="285"/>
        <end position="381"/>
    </location>
</feature>
<feature type="domain" description="C2H2-type" evidence="11">
    <location>
        <begin position="158"/>
        <end position="185"/>
    </location>
</feature>
<dbReference type="PANTHER" id="PTHR31313">
    <property type="entry name" value="TY1 ENHANCER ACTIVATOR"/>
    <property type="match status" value="1"/>
</dbReference>
<dbReference type="InterPro" id="IPR036236">
    <property type="entry name" value="Znf_C2H2_sf"/>
</dbReference>
<evidence type="ECO:0000256" key="5">
    <source>
        <dbReference type="ARBA" id="ARBA00023015"/>
    </source>
</evidence>
<dbReference type="FunFam" id="3.30.160.60:FF:001818">
    <property type="entry name" value="GDNF-inducible zinc finger protein 1 isoform X1"/>
    <property type="match status" value="1"/>
</dbReference>
<evidence type="ECO:0000313" key="13">
    <source>
        <dbReference type="Proteomes" id="UP000242877"/>
    </source>
</evidence>
<reference evidence="12 13" key="1">
    <citation type="journal article" date="2016" name="Genome Biol. Evol.">
        <title>Divergent and convergent evolution of fungal pathogenicity.</title>
        <authorList>
            <person name="Shang Y."/>
            <person name="Xiao G."/>
            <person name="Zheng P."/>
            <person name="Cen K."/>
            <person name="Zhan S."/>
            <person name="Wang C."/>
        </authorList>
    </citation>
    <scope>NUCLEOTIDE SEQUENCE [LARGE SCALE GENOMIC DNA]</scope>
    <source>
        <strain evidence="12 13">ARSEF 7405</strain>
    </source>
</reference>
<dbReference type="SMART" id="SM00355">
    <property type="entry name" value="ZnF_C2H2"/>
    <property type="match status" value="4"/>
</dbReference>
<keyword evidence="13" id="KW-1185">Reference proteome</keyword>
<keyword evidence="6" id="KW-0238">DNA-binding</keyword>
<feature type="compositionally biased region" description="Basic and acidic residues" evidence="10">
    <location>
        <begin position="537"/>
        <end position="549"/>
    </location>
</feature>
<keyword evidence="8" id="KW-0539">Nucleus</keyword>
<keyword evidence="1" id="KW-0479">Metal-binding</keyword>
<dbReference type="VEuPathDB" id="FungiDB:AAP_04506"/>
<dbReference type="Gene3D" id="3.30.160.60">
    <property type="entry name" value="Classic Zinc Finger"/>
    <property type="match status" value="4"/>
</dbReference>
<evidence type="ECO:0000313" key="12">
    <source>
        <dbReference type="EMBL" id="KZZ89021.1"/>
    </source>
</evidence>
<protein>
    <submittedName>
        <fullName evidence="12">Transcription factor</fullName>
    </submittedName>
</protein>
<feature type="region of interest" description="Disordered" evidence="10">
    <location>
        <begin position="518"/>
        <end position="560"/>
    </location>
</feature>
<evidence type="ECO:0000256" key="6">
    <source>
        <dbReference type="ARBA" id="ARBA00023125"/>
    </source>
</evidence>
<dbReference type="Pfam" id="PF04082">
    <property type="entry name" value="Fungal_trans"/>
    <property type="match status" value="1"/>
</dbReference>
<dbReference type="GO" id="GO:0000981">
    <property type="term" value="F:DNA-binding transcription factor activity, RNA polymerase II-specific"/>
    <property type="evidence" value="ECO:0007669"/>
    <property type="project" value="UniProtKB-ARBA"/>
</dbReference>
<dbReference type="InterPro" id="IPR051615">
    <property type="entry name" value="Transcr_Regulatory_Elem"/>
</dbReference>
<dbReference type="Proteomes" id="UP000242877">
    <property type="component" value="Unassembled WGS sequence"/>
</dbReference>
<evidence type="ECO:0000256" key="8">
    <source>
        <dbReference type="ARBA" id="ARBA00023242"/>
    </source>
</evidence>
<dbReference type="FunFam" id="3.30.160.60:FF:002343">
    <property type="entry name" value="Zinc finger protein 33A"/>
    <property type="match status" value="1"/>
</dbReference>
<dbReference type="SUPFAM" id="SSF57667">
    <property type="entry name" value="beta-beta-alpha zinc fingers"/>
    <property type="match status" value="2"/>
</dbReference>
<dbReference type="OrthoDB" id="4161332at2759"/>
<organism evidence="12 13">
    <name type="scientific">Ascosphaera apis ARSEF 7405</name>
    <dbReference type="NCBI Taxonomy" id="392613"/>
    <lineage>
        <taxon>Eukaryota</taxon>
        <taxon>Fungi</taxon>
        <taxon>Dikarya</taxon>
        <taxon>Ascomycota</taxon>
        <taxon>Pezizomycotina</taxon>
        <taxon>Eurotiomycetes</taxon>
        <taxon>Eurotiomycetidae</taxon>
        <taxon>Onygenales</taxon>
        <taxon>Ascosphaeraceae</taxon>
        <taxon>Ascosphaera</taxon>
    </lineage>
</organism>
<name>A0A167WLX1_9EURO</name>
<dbReference type="GO" id="GO:0008270">
    <property type="term" value="F:zinc ion binding"/>
    <property type="evidence" value="ECO:0007669"/>
    <property type="project" value="UniProtKB-KW"/>
</dbReference>
<dbReference type="SMART" id="SM00906">
    <property type="entry name" value="Fungal_trans"/>
    <property type="match status" value="1"/>
</dbReference>
<dbReference type="GO" id="GO:0006351">
    <property type="term" value="P:DNA-templated transcription"/>
    <property type="evidence" value="ECO:0007669"/>
    <property type="project" value="InterPro"/>
</dbReference>
<evidence type="ECO:0000256" key="7">
    <source>
        <dbReference type="ARBA" id="ARBA00023163"/>
    </source>
</evidence>
<evidence type="ECO:0000256" key="2">
    <source>
        <dbReference type="ARBA" id="ARBA00022737"/>
    </source>
</evidence>
<dbReference type="CDD" id="cd12148">
    <property type="entry name" value="fungal_TF_MHR"/>
    <property type="match status" value="1"/>
</dbReference>
<dbReference type="InterPro" id="IPR007219">
    <property type="entry name" value="XnlR_reg_dom"/>
</dbReference>